<dbReference type="InterPro" id="IPR050796">
    <property type="entry name" value="SCF_F-box_component"/>
</dbReference>
<dbReference type="InterPro" id="IPR001810">
    <property type="entry name" value="F-box_dom"/>
</dbReference>
<dbReference type="CDD" id="cd22157">
    <property type="entry name" value="F-box_AtFBW1-like"/>
    <property type="match status" value="1"/>
</dbReference>
<comment type="caution">
    <text evidence="2">The sequence shown here is derived from an EMBL/GenBank/DDBJ whole genome shotgun (WGS) entry which is preliminary data.</text>
</comment>
<evidence type="ECO:0000259" key="1">
    <source>
        <dbReference type="PROSITE" id="PS50181"/>
    </source>
</evidence>
<proteinExistence type="predicted"/>
<dbReference type="NCBIfam" id="TIGR01640">
    <property type="entry name" value="F_box_assoc_1"/>
    <property type="match status" value="1"/>
</dbReference>
<dbReference type="InterPro" id="IPR036047">
    <property type="entry name" value="F-box-like_dom_sf"/>
</dbReference>
<evidence type="ECO:0000313" key="3">
    <source>
        <dbReference type="Proteomes" id="UP001630127"/>
    </source>
</evidence>
<dbReference type="Gene3D" id="1.20.1280.50">
    <property type="match status" value="1"/>
</dbReference>
<sequence>MEQQSHELPHIPHDLVVEIFTRLPVKSLLKFKCVSKSWLALISTPHFIKNHLKKSSQNQDFNHHRLIAPCAAPHYTPKLCSLQSLIQEPITCAAEIDIPVKSTPTSSVSVVGSCNGLVCIVVDCIEVFLWNPSTRKSKKVIDSGFVRRQHCYTIYGFGYNETNDDYNVVTIFRALNDVKIESKIYSLNNDNWRRIEDFPGFLPCYSWGKYVNGKLHWPGYSGKHDRAVVSLDLEKAKYGELKLPISGDVGSNPVVGVLRKCLCVIYEDQRSNVDLWVMKEYGVKDSWVKILSFPSLGVRGHVPLCVSREGEVLLQIGSIFKLHNLQNDSMMYPKIMNMDNCSDGTIYVEGLVSVKANDEEVQRQHG</sequence>
<feature type="domain" description="F-box" evidence="1">
    <location>
        <begin position="5"/>
        <end position="51"/>
    </location>
</feature>
<dbReference type="InterPro" id="IPR006527">
    <property type="entry name" value="F-box-assoc_dom_typ1"/>
</dbReference>
<dbReference type="SUPFAM" id="SSF50965">
    <property type="entry name" value="Galactose oxidase, central domain"/>
    <property type="match status" value="1"/>
</dbReference>
<organism evidence="2 3">
    <name type="scientific">Cinchona calisaya</name>
    <dbReference type="NCBI Taxonomy" id="153742"/>
    <lineage>
        <taxon>Eukaryota</taxon>
        <taxon>Viridiplantae</taxon>
        <taxon>Streptophyta</taxon>
        <taxon>Embryophyta</taxon>
        <taxon>Tracheophyta</taxon>
        <taxon>Spermatophyta</taxon>
        <taxon>Magnoliopsida</taxon>
        <taxon>eudicotyledons</taxon>
        <taxon>Gunneridae</taxon>
        <taxon>Pentapetalae</taxon>
        <taxon>asterids</taxon>
        <taxon>lamiids</taxon>
        <taxon>Gentianales</taxon>
        <taxon>Rubiaceae</taxon>
        <taxon>Cinchonoideae</taxon>
        <taxon>Cinchoneae</taxon>
        <taxon>Cinchona</taxon>
    </lineage>
</organism>
<protein>
    <recommendedName>
        <fullName evidence="1">F-box domain-containing protein</fullName>
    </recommendedName>
</protein>
<evidence type="ECO:0000313" key="2">
    <source>
        <dbReference type="EMBL" id="KAL3506368.1"/>
    </source>
</evidence>
<name>A0ABD2YG46_9GENT</name>
<dbReference type="AlphaFoldDB" id="A0ABD2YG46"/>
<gene>
    <name evidence="2" type="ORF">ACH5RR_031750</name>
</gene>
<dbReference type="PROSITE" id="PS50181">
    <property type="entry name" value="FBOX"/>
    <property type="match status" value="1"/>
</dbReference>
<dbReference type="InterPro" id="IPR011043">
    <property type="entry name" value="Gal_Oxase/kelch_b-propeller"/>
</dbReference>
<dbReference type="PANTHER" id="PTHR31672:SF13">
    <property type="entry name" value="F-BOX PROTEIN CPR30-LIKE"/>
    <property type="match status" value="1"/>
</dbReference>
<reference evidence="2 3" key="1">
    <citation type="submission" date="2024-11" db="EMBL/GenBank/DDBJ databases">
        <title>A near-complete genome assembly of Cinchona calisaya.</title>
        <authorList>
            <person name="Lian D.C."/>
            <person name="Zhao X.W."/>
            <person name="Wei L."/>
        </authorList>
    </citation>
    <scope>NUCLEOTIDE SEQUENCE [LARGE SCALE GENOMIC DNA]</scope>
    <source>
        <tissue evidence="2">Nenye</tissue>
    </source>
</reference>
<dbReference type="Proteomes" id="UP001630127">
    <property type="component" value="Unassembled WGS sequence"/>
</dbReference>
<dbReference type="SMART" id="SM00256">
    <property type="entry name" value="FBOX"/>
    <property type="match status" value="1"/>
</dbReference>
<dbReference type="InterPro" id="IPR017451">
    <property type="entry name" value="F-box-assoc_interact_dom"/>
</dbReference>
<dbReference type="Pfam" id="PF07734">
    <property type="entry name" value="FBA_1"/>
    <property type="match status" value="1"/>
</dbReference>
<dbReference type="EMBL" id="JBJUIK010000013">
    <property type="protein sequence ID" value="KAL3506368.1"/>
    <property type="molecule type" value="Genomic_DNA"/>
</dbReference>
<dbReference type="PANTHER" id="PTHR31672">
    <property type="entry name" value="BNACNNG10540D PROTEIN"/>
    <property type="match status" value="1"/>
</dbReference>
<accession>A0ABD2YG46</accession>
<keyword evidence="3" id="KW-1185">Reference proteome</keyword>
<dbReference type="Pfam" id="PF00646">
    <property type="entry name" value="F-box"/>
    <property type="match status" value="1"/>
</dbReference>
<dbReference type="SUPFAM" id="SSF81383">
    <property type="entry name" value="F-box domain"/>
    <property type="match status" value="1"/>
</dbReference>